<proteinExistence type="predicted"/>
<accession>A0ABU2F7Q4</accession>
<keyword evidence="2" id="KW-1185">Reference proteome</keyword>
<protein>
    <recommendedName>
        <fullName evidence="3">Small CPxCG-related zinc finger protein</fullName>
    </recommendedName>
</protein>
<dbReference type="EMBL" id="JAMQCP010000007">
    <property type="protein sequence ID" value="MDS0256076.1"/>
    <property type="molecule type" value="Genomic_DNA"/>
</dbReference>
<comment type="caution">
    <text evidence="1">The sequence shown here is derived from an EMBL/GenBank/DDBJ whole genome shotgun (WGS) entry which is preliminary data.</text>
</comment>
<dbReference type="RefSeq" id="WP_311241425.1">
    <property type="nucleotide sequence ID" value="NZ_JAMQCP010000007.1"/>
</dbReference>
<evidence type="ECO:0000313" key="2">
    <source>
        <dbReference type="Proteomes" id="UP001248536"/>
    </source>
</evidence>
<sequence>MTEVGTGRRQVTRSKRVVCETCEEFEMGKSYRGASATDGELEYADVDLPEECPVCESRLIVTTGGR</sequence>
<evidence type="ECO:0008006" key="3">
    <source>
        <dbReference type="Google" id="ProtNLM"/>
    </source>
</evidence>
<organism evidence="1 2">
    <name type="scientific">Haloarcula argentinensis</name>
    <dbReference type="NCBI Taxonomy" id="43776"/>
    <lineage>
        <taxon>Archaea</taxon>
        <taxon>Methanobacteriati</taxon>
        <taxon>Methanobacteriota</taxon>
        <taxon>Stenosarchaea group</taxon>
        <taxon>Halobacteria</taxon>
        <taxon>Halobacteriales</taxon>
        <taxon>Haloarculaceae</taxon>
        <taxon>Haloarcula</taxon>
    </lineage>
</organism>
<dbReference type="Proteomes" id="UP001248536">
    <property type="component" value="Unassembled WGS sequence"/>
</dbReference>
<evidence type="ECO:0000313" key="1">
    <source>
        <dbReference type="EMBL" id="MDS0256076.1"/>
    </source>
</evidence>
<feature type="non-terminal residue" evidence="1">
    <location>
        <position position="66"/>
    </location>
</feature>
<reference evidence="1 2" key="1">
    <citation type="submission" date="2022-06" db="EMBL/GenBank/DDBJ databases">
        <title>Haloarcula sp. a new haloarchaeum isolate from saline soil.</title>
        <authorList>
            <person name="Strakova D."/>
            <person name="Galisteo C."/>
            <person name="Sanchez-Porro C."/>
            <person name="Ventosa A."/>
        </authorList>
    </citation>
    <scope>NUCLEOTIDE SEQUENCE [LARGE SCALE GENOMIC DNA]</scope>
    <source>
        <strain evidence="1 2">JCM 15760</strain>
    </source>
</reference>
<gene>
    <name evidence="1" type="ORF">NC662_20470</name>
</gene>
<name>A0ABU2F7Q4_HALAR</name>